<organism evidence="1 2">
    <name type="scientific">Coffea canephora</name>
    <name type="common">Robusta coffee</name>
    <dbReference type="NCBI Taxonomy" id="49390"/>
    <lineage>
        <taxon>Eukaryota</taxon>
        <taxon>Viridiplantae</taxon>
        <taxon>Streptophyta</taxon>
        <taxon>Embryophyta</taxon>
        <taxon>Tracheophyta</taxon>
        <taxon>Spermatophyta</taxon>
        <taxon>Magnoliopsida</taxon>
        <taxon>eudicotyledons</taxon>
        <taxon>Gunneridae</taxon>
        <taxon>Pentapetalae</taxon>
        <taxon>asterids</taxon>
        <taxon>lamiids</taxon>
        <taxon>Gentianales</taxon>
        <taxon>Rubiaceae</taxon>
        <taxon>Ixoroideae</taxon>
        <taxon>Gardenieae complex</taxon>
        <taxon>Bertiereae - Coffeeae clade</taxon>
        <taxon>Coffeeae</taxon>
        <taxon>Coffea</taxon>
    </lineage>
</organism>
<dbReference type="InParanoid" id="A0A068U6J0"/>
<protein>
    <submittedName>
        <fullName evidence="1">Uncharacterized protein</fullName>
    </submittedName>
</protein>
<sequence>MKELEFKISHLLSLPQTNSFLPRLCLLLIIVEQIKLRTKLYLLKKRTELYIQKKSEICYLFQRNKFNMTHNLVFKLV</sequence>
<name>A0A068U6J0_COFCA</name>
<evidence type="ECO:0000313" key="2">
    <source>
        <dbReference type="Proteomes" id="UP000295252"/>
    </source>
</evidence>
<dbReference type="EMBL" id="HG739096">
    <property type="protein sequence ID" value="CDP04121.1"/>
    <property type="molecule type" value="Genomic_DNA"/>
</dbReference>
<dbReference type="AlphaFoldDB" id="A0A068U6J0"/>
<dbReference type="Proteomes" id="UP000295252">
    <property type="component" value="Chromosome XI"/>
</dbReference>
<gene>
    <name evidence="1" type="ORF">GSCOC_T00017422001</name>
</gene>
<reference evidence="2" key="1">
    <citation type="journal article" date="2014" name="Science">
        <title>The coffee genome provides insight into the convergent evolution of caffeine biosynthesis.</title>
        <authorList>
            <person name="Denoeud F."/>
            <person name="Carretero-Paulet L."/>
            <person name="Dereeper A."/>
            <person name="Droc G."/>
            <person name="Guyot R."/>
            <person name="Pietrella M."/>
            <person name="Zheng C."/>
            <person name="Alberti A."/>
            <person name="Anthony F."/>
            <person name="Aprea G."/>
            <person name="Aury J.M."/>
            <person name="Bento P."/>
            <person name="Bernard M."/>
            <person name="Bocs S."/>
            <person name="Campa C."/>
            <person name="Cenci A."/>
            <person name="Combes M.C."/>
            <person name="Crouzillat D."/>
            <person name="Da Silva C."/>
            <person name="Daddiego L."/>
            <person name="De Bellis F."/>
            <person name="Dussert S."/>
            <person name="Garsmeur O."/>
            <person name="Gayraud T."/>
            <person name="Guignon V."/>
            <person name="Jahn K."/>
            <person name="Jamilloux V."/>
            <person name="Joet T."/>
            <person name="Labadie K."/>
            <person name="Lan T."/>
            <person name="Leclercq J."/>
            <person name="Lepelley M."/>
            <person name="Leroy T."/>
            <person name="Li L.T."/>
            <person name="Librado P."/>
            <person name="Lopez L."/>
            <person name="Munoz A."/>
            <person name="Noel B."/>
            <person name="Pallavicini A."/>
            <person name="Perrotta G."/>
            <person name="Poncet V."/>
            <person name="Pot D."/>
            <person name="Priyono X."/>
            <person name="Rigoreau M."/>
            <person name="Rouard M."/>
            <person name="Rozas J."/>
            <person name="Tranchant-Dubreuil C."/>
            <person name="VanBuren R."/>
            <person name="Zhang Q."/>
            <person name="Andrade A.C."/>
            <person name="Argout X."/>
            <person name="Bertrand B."/>
            <person name="de Kochko A."/>
            <person name="Graziosi G."/>
            <person name="Henry R.J."/>
            <person name="Jayarama X."/>
            <person name="Ming R."/>
            <person name="Nagai C."/>
            <person name="Rounsley S."/>
            <person name="Sankoff D."/>
            <person name="Giuliano G."/>
            <person name="Albert V.A."/>
            <person name="Wincker P."/>
            <person name="Lashermes P."/>
        </authorList>
    </citation>
    <scope>NUCLEOTIDE SEQUENCE [LARGE SCALE GENOMIC DNA]</scope>
    <source>
        <strain evidence="2">cv. DH200-94</strain>
    </source>
</reference>
<proteinExistence type="predicted"/>
<keyword evidence="2" id="KW-1185">Reference proteome</keyword>
<evidence type="ECO:0000313" key="1">
    <source>
        <dbReference type="EMBL" id="CDP04121.1"/>
    </source>
</evidence>
<accession>A0A068U6J0</accession>
<dbReference type="Gramene" id="CDP04121">
    <property type="protein sequence ID" value="CDP04121"/>
    <property type="gene ID" value="GSCOC_T00017422001"/>
</dbReference>